<accession>B2W600</accession>
<dbReference type="Proteomes" id="UP000001471">
    <property type="component" value="Unassembled WGS sequence"/>
</dbReference>
<dbReference type="EMBL" id="DS231619">
    <property type="protein sequence ID" value="EDU49078.1"/>
    <property type="molecule type" value="Genomic_DNA"/>
</dbReference>
<evidence type="ECO:0000313" key="2">
    <source>
        <dbReference type="Proteomes" id="UP000001471"/>
    </source>
</evidence>
<name>B2W600_PYRTR</name>
<dbReference type="InParanoid" id="B2W600"/>
<gene>
    <name evidence="1" type="ORF">PTRG_06158</name>
</gene>
<organism evidence="1 2">
    <name type="scientific">Pyrenophora tritici-repentis (strain Pt-1C-BFP)</name>
    <name type="common">Wheat tan spot fungus</name>
    <name type="synonym">Drechslera tritici-repentis</name>
    <dbReference type="NCBI Taxonomy" id="426418"/>
    <lineage>
        <taxon>Eukaryota</taxon>
        <taxon>Fungi</taxon>
        <taxon>Dikarya</taxon>
        <taxon>Ascomycota</taxon>
        <taxon>Pezizomycotina</taxon>
        <taxon>Dothideomycetes</taxon>
        <taxon>Pleosporomycetidae</taxon>
        <taxon>Pleosporales</taxon>
        <taxon>Pleosporineae</taxon>
        <taxon>Pleosporaceae</taxon>
        <taxon>Pyrenophora</taxon>
    </lineage>
</organism>
<protein>
    <submittedName>
        <fullName evidence="1">Uncharacterized protein</fullName>
    </submittedName>
</protein>
<dbReference type="HOGENOM" id="CLU_1696408_0_0_1"/>
<evidence type="ECO:0000313" key="1">
    <source>
        <dbReference type="EMBL" id="EDU49078.1"/>
    </source>
</evidence>
<dbReference type="AlphaFoldDB" id="B2W600"/>
<sequence>MLGYRMLDKHSTQIDDSWRFLTLNCDINQPPYSQMARLGQLMPPPLGPLGVAMGRRCSVERQGPKGYRQVRLLSHIRERCRGLCRAKAKSTQSRLDWGGGRRQRPGLAAWGDAIPALVLMRQLNDRLLVRLQAAAGMDWVTRARGSGHSTDACRD</sequence>
<reference evidence="2" key="1">
    <citation type="journal article" date="2013" name="G3 (Bethesda)">
        <title>Comparative genomics of a plant-pathogenic fungus, Pyrenophora tritici-repentis, reveals transduplication and the impact of repeat elements on pathogenicity and population divergence.</title>
        <authorList>
            <person name="Manning V.A."/>
            <person name="Pandelova I."/>
            <person name="Dhillon B."/>
            <person name="Wilhelm L.J."/>
            <person name="Goodwin S.B."/>
            <person name="Berlin A.M."/>
            <person name="Figueroa M."/>
            <person name="Freitag M."/>
            <person name="Hane J.K."/>
            <person name="Henrissat B."/>
            <person name="Holman W.H."/>
            <person name="Kodira C.D."/>
            <person name="Martin J."/>
            <person name="Oliver R.P."/>
            <person name="Robbertse B."/>
            <person name="Schackwitz W."/>
            <person name="Schwartz D.C."/>
            <person name="Spatafora J.W."/>
            <person name="Turgeon B.G."/>
            <person name="Yandava C."/>
            <person name="Young S."/>
            <person name="Zhou S."/>
            <person name="Zeng Q."/>
            <person name="Grigoriev I.V."/>
            <person name="Ma L.-J."/>
            <person name="Ciuffetti L.M."/>
        </authorList>
    </citation>
    <scope>NUCLEOTIDE SEQUENCE [LARGE SCALE GENOMIC DNA]</scope>
    <source>
        <strain evidence="2">Pt-1C-BFP</strain>
    </source>
</reference>
<proteinExistence type="predicted"/>